<dbReference type="PANTHER" id="PTHR34822">
    <property type="entry name" value="GRPB DOMAIN PROTEIN (AFU_ORTHOLOGUE AFUA_1G01530)"/>
    <property type="match status" value="1"/>
</dbReference>
<dbReference type="PANTHER" id="PTHR34822:SF1">
    <property type="entry name" value="GRPB FAMILY PROTEIN"/>
    <property type="match status" value="1"/>
</dbReference>
<dbReference type="RefSeq" id="WP_075857227.1">
    <property type="nucleotide sequence ID" value="NZ_FMAC01000028.1"/>
</dbReference>
<dbReference type="AlphaFoldDB" id="A0A1C3WL89"/>
<name>A0A1C3WL89_9HYPH</name>
<dbReference type="Proteomes" id="UP000186228">
    <property type="component" value="Unassembled WGS sequence"/>
</dbReference>
<sequence>MRPITLVEYDPQWPLLFESRSQTISLLLGHLATFHHIGSTAIAGLCAKPKLDIDAVLFSEEARLDATERLKEDGYRFHGDLHGAGRWAFTKDETPYGTRLYLCLPDNEAHRERLLFRDYLRAHPELVANYAILKWRLAKEANGDWDHYTGGKSDFVADVVRCAKAGIQQENHVTDA</sequence>
<proteinExistence type="predicted"/>
<reference evidence="2" key="1">
    <citation type="submission" date="2016-08" db="EMBL/GenBank/DDBJ databases">
        <authorList>
            <person name="Varghese N."/>
            <person name="Submissions Spin"/>
        </authorList>
    </citation>
    <scope>NUCLEOTIDE SEQUENCE [LARGE SCALE GENOMIC DNA]</scope>
    <source>
        <strain evidence="2">CCBAU 57015</strain>
    </source>
</reference>
<accession>A0A1C3WL89</accession>
<dbReference type="STRING" id="52131.GA0061100_1282"/>
<dbReference type="EMBL" id="FMAC01000028">
    <property type="protein sequence ID" value="SCB40842.1"/>
    <property type="molecule type" value="Genomic_DNA"/>
</dbReference>
<dbReference type="InterPro" id="IPR007344">
    <property type="entry name" value="GrpB/CoaE"/>
</dbReference>
<protein>
    <submittedName>
        <fullName evidence="1">GrpB domain, predicted nucleotidyltransferase, UPF0157 family</fullName>
    </submittedName>
</protein>
<keyword evidence="1" id="KW-0808">Transferase</keyword>
<dbReference type="SUPFAM" id="SSF81301">
    <property type="entry name" value="Nucleotidyltransferase"/>
    <property type="match status" value="1"/>
</dbReference>
<organism evidence="1 2">
    <name type="scientific">Rhizobium hainanense</name>
    <dbReference type="NCBI Taxonomy" id="52131"/>
    <lineage>
        <taxon>Bacteria</taxon>
        <taxon>Pseudomonadati</taxon>
        <taxon>Pseudomonadota</taxon>
        <taxon>Alphaproteobacteria</taxon>
        <taxon>Hyphomicrobiales</taxon>
        <taxon>Rhizobiaceae</taxon>
        <taxon>Rhizobium/Agrobacterium group</taxon>
        <taxon>Rhizobium</taxon>
    </lineage>
</organism>
<dbReference type="OrthoDB" id="9799092at2"/>
<dbReference type="Pfam" id="PF04229">
    <property type="entry name" value="GrpB"/>
    <property type="match status" value="1"/>
</dbReference>
<dbReference type="Gene3D" id="3.30.460.10">
    <property type="entry name" value="Beta Polymerase, domain 2"/>
    <property type="match status" value="1"/>
</dbReference>
<evidence type="ECO:0000313" key="1">
    <source>
        <dbReference type="EMBL" id="SCB40842.1"/>
    </source>
</evidence>
<gene>
    <name evidence="1" type="ORF">GA0061100_1282</name>
</gene>
<dbReference type="InterPro" id="IPR043519">
    <property type="entry name" value="NT_sf"/>
</dbReference>
<dbReference type="GO" id="GO:0016740">
    <property type="term" value="F:transferase activity"/>
    <property type="evidence" value="ECO:0007669"/>
    <property type="project" value="UniProtKB-KW"/>
</dbReference>
<keyword evidence="2" id="KW-1185">Reference proteome</keyword>
<evidence type="ECO:0000313" key="2">
    <source>
        <dbReference type="Proteomes" id="UP000186228"/>
    </source>
</evidence>